<dbReference type="InterPro" id="IPR036170">
    <property type="entry name" value="YezG-like_sf"/>
</dbReference>
<evidence type="ECO:0000313" key="2">
    <source>
        <dbReference type="Proteomes" id="UP000033772"/>
    </source>
</evidence>
<sequence>MIDVTAPSVVRQEQLFEQIAIRLPDEVDGDWTMLVFNHRNLLGLSNGRIDIHRPGGYIDYSVPPDVVVPSIDELRRVMYRPGRGTWFSGQWTITNIDGNGEKISANASFNRDDEPVWRRTVHPELYALDLEAFPRDEQSTPDWLRQKVAEARSGS</sequence>
<dbReference type="Proteomes" id="UP000033772">
    <property type="component" value="Unassembled WGS sequence"/>
</dbReference>
<gene>
    <name evidence="1" type="ORF">UG56_023025</name>
</gene>
<comment type="caution">
    <text evidence="1">The sequence shown here is derived from an EMBL/GenBank/DDBJ whole genome shotgun (WGS) entry which is preliminary data.</text>
</comment>
<dbReference type="EMBL" id="JZDQ02000040">
    <property type="protein sequence ID" value="OIJ24362.1"/>
    <property type="molecule type" value="Genomic_DNA"/>
</dbReference>
<evidence type="ECO:0000313" key="1">
    <source>
        <dbReference type="EMBL" id="OIJ24362.1"/>
    </source>
</evidence>
<accession>A0A1J4MYL5</accession>
<protein>
    <recommendedName>
        <fullName evidence="3">Agglutinin cell wall attachment protein</fullName>
    </recommendedName>
</protein>
<organism evidence="1 2">
    <name type="scientific">Nocardioides luteus</name>
    <dbReference type="NCBI Taxonomy" id="1844"/>
    <lineage>
        <taxon>Bacteria</taxon>
        <taxon>Bacillati</taxon>
        <taxon>Actinomycetota</taxon>
        <taxon>Actinomycetes</taxon>
        <taxon>Propionibacteriales</taxon>
        <taxon>Nocardioidaceae</taxon>
        <taxon>Nocardioides</taxon>
    </lineage>
</organism>
<dbReference type="STRING" id="1844.UG56_023025"/>
<evidence type="ECO:0008006" key="3">
    <source>
        <dbReference type="Google" id="ProtNLM"/>
    </source>
</evidence>
<name>A0A1J4MYL5_9ACTN</name>
<dbReference type="SUPFAM" id="SSF160424">
    <property type="entry name" value="BH3703-like"/>
    <property type="match status" value="1"/>
</dbReference>
<proteinExistence type="predicted"/>
<reference evidence="1" key="1">
    <citation type="submission" date="2016-10" db="EMBL/GenBank/DDBJ databases">
        <title>Draft Genome Sequence of Nocardioides luteus Strain BAFB, an Alkane-Degrading Bacterium Isolated from JP-7 Polluted Soil.</title>
        <authorList>
            <person name="Brown L."/>
            <person name="Ruiz O.N."/>
            <person name="Gunasekera T."/>
        </authorList>
    </citation>
    <scope>NUCLEOTIDE SEQUENCE [LARGE SCALE GENOMIC DNA]</scope>
    <source>
        <strain evidence="1">BAFB</strain>
    </source>
</reference>
<dbReference type="AlphaFoldDB" id="A0A1J4MYL5"/>
<keyword evidence="2" id="KW-1185">Reference proteome</keyword>